<dbReference type="KEGG" id="pbn:PADG_11829"/>
<name>A0A0A0HUL0_PARBD</name>
<protein>
    <submittedName>
        <fullName evidence="1">Uncharacterized protein</fullName>
    </submittedName>
</protein>
<organism evidence="1 2">
    <name type="scientific">Paracoccidioides brasiliensis (strain Pb18)</name>
    <dbReference type="NCBI Taxonomy" id="502780"/>
    <lineage>
        <taxon>Eukaryota</taxon>
        <taxon>Fungi</taxon>
        <taxon>Dikarya</taxon>
        <taxon>Ascomycota</taxon>
        <taxon>Pezizomycotina</taxon>
        <taxon>Eurotiomycetes</taxon>
        <taxon>Eurotiomycetidae</taxon>
        <taxon>Onygenales</taxon>
        <taxon>Ajellomycetaceae</taxon>
        <taxon>Paracoccidioides</taxon>
    </lineage>
</organism>
<dbReference type="VEuPathDB" id="FungiDB:PADG_11829"/>
<dbReference type="Proteomes" id="UP000001628">
    <property type="component" value="Unassembled WGS sequence"/>
</dbReference>
<dbReference type="AlphaFoldDB" id="A0A0A0HUL0"/>
<proteinExistence type="predicted"/>
<dbReference type="InParanoid" id="A0A0A0HUL0"/>
<reference evidence="1 2" key="1">
    <citation type="journal article" date="2011" name="PLoS Genet.">
        <title>Comparative genomic analysis of human fungal pathogens causing paracoccidioidomycosis.</title>
        <authorList>
            <person name="Desjardins C.A."/>
            <person name="Champion M.D."/>
            <person name="Holder J.W."/>
            <person name="Muszewska A."/>
            <person name="Goldberg J."/>
            <person name="Bailao A.M."/>
            <person name="Brigido M.M."/>
            <person name="Ferreira M.E."/>
            <person name="Garcia A.M."/>
            <person name="Grynberg M."/>
            <person name="Gujja S."/>
            <person name="Heiman D.I."/>
            <person name="Henn M.R."/>
            <person name="Kodira C.D."/>
            <person name="Leon-Narvaez H."/>
            <person name="Longo L.V."/>
            <person name="Ma L.J."/>
            <person name="Malavazi I."/>
            <person name="Matsuo A.L."/>
            <person name="Morais F.V."/>
            <person name="Pereira M."/>
            <person name="Rodriguez-Brito S."/>
            <person name="Sakthikumar S."/>
            <person name="Salem-Izacc S.M."/>
            <person name="Sykes S.M."/>
            <person name="Teixeira M.M."/>
            <person name="Vallejo M.C."/>
            <person name="Walter M.E."/>
            <person name="Yandava C."/>
            <person name="Young S."/>
            <person name="Zeng Q."/>
            <person name="Zucker J."/>
            <person name="Felipe M.S."/>
            <person name="Goldman G.H."/>
            <person name="Haas B.J."/>
            <person name="McEwen J.G."/>
            <person name="Nino-Vega G."/>
            <person name="Puccia R."/>
            <person name="San-Blas G."/>
            <person name="Soares C.M."/>
            <person name="Birren B.W."/>
            <person name="Cuomo C.A."/>
        </authorList>
    </citation>
    <scope>NUCLEOTIDE SEQUENCE [LARGE SCALE GENOMIC DNA]</scope>
    <source>
        <strain evidence="1 2">Pb18</strain>
    </source>
</reference>
<dbReference type="EMBL" id="KN275961">
    <property type="protein sequence ID" value="KGM92038.1"/>
    <property type="molecule type" value="Genomic_DNA"/>
</dbReference>
<accession>A0A0A0HUL0</accession>
<dbReference type="GeneID" id="22587726"/>
<evidence type="ECO:0000313" key="2">
    <source>
        <dbReference type="Proteomes" id="UP000001628"/>
    </source>
</evidence>
<evidence type="ECO:0000313" key="1">
    <source>
        <dbReference type="EMBL" id="KGM92038.1"/>
    </source>
</evidence>
<dbReference type="RefSeq" id="XP_010760548.1">
    <property type="nucleotide sequence ID" value="XM_010762246.1"/>
</dbReference>
<keyword evidence="2" id="KW-1185">Reference proteome</keyword>
<dbReference type="HOGENOM" id="CLU_2097568_0_0_1"/>
<sequence>MKRAGALAPADAEVRTSSLHNAPILLTDSKSTYRWLSRSLNSLAANAGTPFKSVGFSEYCVFNGREFSCKRGTQQWIESEELEGNLPTLDRALRLLAYPAEASRQRTPALVTLCRP</sequence>
<gene>
    <name evidence="1" type="ORF">PADG_11829</name>
</gene>